<gene>
    <name evidence="14" type="primary">pcm1</name>
    <name evidence="14" type="ORF">RSOLAG1IB_00898</name>
</gene>
<dbReference type="InterPro" id="IPR039753">
    <property type="entry name" value="RG7MT1"/>
</dbReference>
<accession>A0A0B7F814</accession>
<dbReference type="GO" id="GO:0004482">
    <property type="term" value="F:mRNA 5'-cap (guanine-N7-)-methyltransferase activity"/>
    <property type="evidence" value="ECO:0007669"/>
    <property type="project" value="UniProtKB-EC"/>
</dbReference>
<feature type="compositionally biased region" description="Polar residues" evidence="12">
    <location>
        <begin position="10"/>
        <end position="21"/>
    </location>
</feature>
<evidence type="ECO:0000256" key="8">
    <source>
        <dbReference type="ARBA" id="ARBA00032772"/>
    </source>
</evidence>
<evidence type="ECO:0000256" key="6">
    <source>
        <dbReference type="ARBA" id="ARBA00022884"/>
    </source>
</evidence>
<reference evidence="14 15" key="1">
    <citation type="submission" date="2014-11" db="EMBL/GenBank/DDBJ databases">
        <authorList>
            <person name="Wibberg Daniel"/>
        </authorList>
    </citation>
    <scope>NUCLEOTIDE SEQUENCE [LARGE SCALE GENOMIC DNA]</scope>
    <source>
        <strain evidence="14">Rhizoctonia solani AG1-IB 7/3/14</strain>
    </source>
</reference>
<keyword evidence="7" id="KW-0507">mRNA processing</keyword>
<dbReference type="EC" id="2.1.1.56" evidence="2"/>
<keyword evidence="15" id="KW-1185">Reference proteome</keyword>
<feature type="region of interest" description="Disordered" evidence="12">
    <location>
        <begin position="116"/>
        <end position="161"/>
    </location>
</feature>
<evidence type="ECO:0000256" key="10">
    <source>
        <dbReference type="ARBA" id="ARBA00044712"/>
    </source>
</evidence>
<evidence type="ECO:0000259" key="13">
    <source>
        <dbReference type="PROSITE" id="PS51562"/>
    </source>
</evidence>
<organism evidence="14 15">
    <name type="scientific">Thanatephorus cucumeris (strain AG1-IB / isolate 7/3/14)</name>
    <name type="common">Lettuce bottom rot fungus</name>
    <name type="synonym">Rhizoctonia solani</name>
    <dbReference type="NCBI Taxonomy" id="1108050"/>
    <lineage>
        <taxon>Eukaryota</taxon>
        <taxon>Fungi</taxon>
        <taxon>Dikarya</taxon>
        <taxon>Basidiomycota</taxon>
        <taxon>Agaricomycotina</taxon>
        <taxon>Agaricomycetes</taxon>
        <taxon>Cantharellales</taxon>
        <taxon>Ceratobasidiaceae</taxon>
        <taxon>Rhizoctonia</taxon>
        <taxon>Rhizoctonia solani AG-1</taxon>
    </lineage>
</organism>
<dbReference type="CDD" id="cd02440">
    <property type="entry name" value="AdoMet_MTases"/>
    <property type="match status" value="1"/>
</dbReference>
<evidence type="ECO:0000256" key="2">
    <source>
        <dbReference type="ARBA" id="ARBA00011926"/>
    </source>
</evidence>
<dbReference type="Proteomes" id="UP000059188">
    <property type="component" value="Unassembled WGS sequence"/>
</dbReference>
<keyword evidence="7" id="KW-0506">mRNA capping</keyword>
<dbReference type="GO" id="GO:0005634">
    <property type="term" value="C:nucleus"/>
    <property type="evidence" value="ECO:0007669"/>
    <property type="project" value="TreeGrafter"/>
</dbReference>
<evidence type="ECO:0000256" key="4">
    <source>
        <dbReference type="ARBA" id="ARBA00022679"/>
    </source>
</evidence>
<dbReference type="PANTHER" id="PTHR12189:SF2">
    <property type="entry name" value="MRNA CAP GUANINE-N7 METHYLTRANSFERASE"/>
    <property type="match status" value="1"/>
</dbReference>
<dbReference type="EMBL" id="LN679100">
    <property type="protein sequence ID" value="CEL52358.1"/>
    <property type="molecule type" value="Genomic_DNA"/>
</dbReference>
<keyword evidence="4 14" id="KW-0808">Transferase</keyword>
<comment type="catalytic activity">
    <reaction evidence="10">
        <text>a 5'-end (5'-triphosphoguanosine)-ribonucleoside in mRNA + S-adenosyl-L-methionine = a 5'-end (N(7)-methyl 5'-triphosphoguanosine)-ribonucleoside in mRNA + S-adenosyl-L-homocysteine</text>
        <dbReference type="Rhea" id="RHEA:67008"/>
        <dbReference type="Rhea" id="RHEA-COMP:17166"/>
        <dbReference type="Rhea" id="RHEA-COMP:17167"/>
        <dbReference type="ChEBI" id="CHEBI:57856"/>
        <dbReference type="ChEBI" id="CHEBI:59789"/>
        <dbReference type="ChEBI" id="CHEBI:156461"/>
        <dbReference type="ChEBI" id="CHEBI:167617"/>
        <dbReference type="EC" id="2.1.1.56"/>
    </reaction>
</comment>
<proteinExistence type="predicted"/>
<evidence type="ECO:0000256" key="12">
    <source>
        <dbReference type="SAM" id="MobiDB-lite"/>
    </source>
</evidence>
<keyword evidence="6" id="KW-0694">RNA-binding</keyword>
<dbReference type="PANTHER" id="PTHR12189">
    <property type="entry name" value="MRNA GUANINE-7- METHYLTRANSFERASE"/>
    <property type="match status" value="1"/>
</dbReference>
<dbReference type="PROSITE" id="PS51562">
    <property type="entry name" value="RNA_CAP0_MT"/>
    <property type="match status" value="1"/>
</dbReference>
<evidence type="ECO:0000256" key="7">
    <source>
        <dbReference type="ARBA" id="ARBA00023042"/>
    </source>
</evidence>
<dbReference type="STRING" id="1108050.A0A0B7F814"/>
<dbReference type="OrthoDB" id="10248867at2759"/>
<evidence type="ECO:0000256" key="5">
    <source>
        <dbReference type="ARBA" id="ARBA00022691"/>
    </source>
</evidence>
<dbReference type="AlphaFoldDB" id="A0A0B7F814"/>
<dbReference type="InterPro" id="IPR004971">
    <property type="entry name" value="mRNA_G-N7_MeTrfase_dom"/>
</dbReference>
<comment type="function">
    <text evidence="1">Responsible for methylating the 5'-cap structure of mRNAs.</text>
</comment>
<feature type="domain" description="MRNA cap 0 methyltransferase" evidence="13">
    <location>
        <begin position="182"/>
        <end position="470"/>
    </location>
</feature>
<dbReference type="Pfam" id="PF03291">
    <property type="entry name" value="mRNA_G-N7_MeTrfase"/>
    <property type="match status" value="1"/>
</dbReference>
<feature type="compositionally biased region" description="Polar residues" evidence="12">
    <location>
        <begin position="44"/>
        <end position="65"/>
    </location>
</feature>
<evidence type="ECO:0000256" key="1">
    <source>
        <dbReference type="ARBA" id="ARBA00003378"/>
    </source>
</evidence>
<keyword evidence="5" id="KW-0949">S-adenosyl-L-methionine</keyword>
<evidence type="ECO:0000256" key="9">
    <source>
        <dbReference type="ARBA" id="ARBA00033387"/>
    </source>
</evidence>
<protein>
    <recommendedName>
        <fullName evidence="11">mRNA cap guanine-N(7) methyltransferase</fullName>
        <ecNumber evidence="2">2.1.1.56</ecNumber>
    </recommendedName>
    <alternativeName>
        <fullName evidence="8">mRNA (guanine-N(7))-methyltransferase</fullName>
    </alternativeName>
    <alternativeName>
        <fullName evidence="9">mRNA cap methyltransferase</fullName>
    </alternativeName>
</protein>
<name>A0A0B7F814_THACB</name>
<dbReference type="GO" id="GO:0003723">
    <property type="term" value="F:RNA binding"/>
    <property type="evidence" value="ECO:0007669"/>
    <property type="project" value="UniProtKB-KW"/>
</dbReference>
<dbReference type="InterPro" id="IPR029063">
    <property type="entry name" value="SAM-dependent_MTases_sf"/>
</dbReference>
<sequence>MPPAPPSPGRRNSVSSANLSMLLNDAPPPTKRQRTASIHHLLSPTDSRPSSSGGLQIDTGSSPGRSTMGPPALPHRSSSASLPVAYAPRRISAGHRLNVPLTPDEQAHMENSCRNTLRTDHDHSPRSRPGSSGGPEKKRRRGSDDQGDLRPPPSVNGRDDSFMVAQHYNRRREVGVKARQDSPIIGLRNFNNWIKSVLIAKFGRRPLQESNTRGPNPHGRGITSGKVLELGCGKGGDLRKWGKASIREYAGLDIADVSISQARNRHTELVPSQRFDAEFHAFDCFSEDINTVVSPHRLRTPFDVVSMQFCMHYAFESLQKVRTMLENVSKYLRPGGIFLGTIPNSELLLSRLNKLPGDELSFGNSVYSIRFDSKQEQPLYGHRYWFYLKDAVEDVPEYVVRWEEFEAISLEYGLKPIYRSEFHDIFASERRDSEFGPLLQTMKVVNSRGETEMTDDQWQAASEYLTSYFH</sequence>
<dbReference type="Gene3D" id="3.40.50.150">
    <property type="entry name" value="Vaccinia Virus protein VP39"/>
    <property type="match status" value="1"/>
</dbReference>
<evidence type="ECO:0000256" key="3">
    <source>
        <dbReference type="ARBA" id="ARBA00022603"/>
    </source>
</evidence>
<feature type="region of interest" description="Disordered" evidence="12">
    <location>
        <begin position="1"/>
        <end position="81"/>
    </location>
</feature>
<evidence type="ECO:0000313" key="14">
    <source>
        <dbReference type="EMBL" id="CEL52358.1"/>
    </source>
</evidence>
<dbReference type="SUPFAM" id="SSF53335">
    <property type="entry name" value="S-adenosyl-L-methionine-dependent methyltransferases"/>
    <property type="match status" value="1"/>
</dbReference>
<evidence type="ECO:0000256" key="11">
    <source>
        <dbReference type="ARBA" id="ARBA00049739"/>
    </source>
</evidence>
<keyword evidence="3 14" id="KW-0489">Methyltransferase</keyword>
<evidence type="ECO:0000313" key="15">
    <source>
        <dbReference type="Proteomes" id="UP000059188"/>
    </source>
</evidence>